<accession>A0A2T0MGC0</accession>
<keyword evidence="3" id="KW-1185">Reference proteome</keyword>
<comment type="caution">
    <text evidence="2">The sequence shown here is derived from an EMBL/GenBank/DDBJ whole genome shotgun (WGS) entry which is preliminary data.</text>
</comment>
<dbReference type="RefSeq" id="WP_106143576.1">
    <property type="nucleotide sequence ID" value="NZ_PVYX01000001.1"/>
</dbReference>
<keyword evidence="1" id="KW-0472">Membrane</keyword>
<evidence type="ECO:0000313" key="2">
    <source>
        <dbReference type="EMBL" id="PRX56620.1"/>
    </source>
</evidence>
<dbReference type="Proteomes" id="UP000237640">
    <property type="component" value="Unassembled WGS sequence"/>
</dbReference>
<dbReference type="EMBL" id="PVYX01000001">
    <property type="protein sequence ID" value="PRX56620.1"/>
    <property type="molecule type" value="Genomic_DNA"/>
</dbReference>
<dbReference type="InterPro" id="IPR012340">
    <property type="entry name" value="NA-bd_OB-fold"/>
</dbReference>
<evidence type="ECO:0000313" key="3">
    <source>
        <dbReference type="Proteomes" id="UP000237640"/>
    </source>
</evidence>
<reference evidence="2 3" key="1">
    <citation type="submission" date="2018-03" db="EMBL/GenBank/DDBJ databases">
        <title>Genomic Encyclopedia of Archaeal and Bacterial Type Strains, Phase II (KMG-II): from individual species to whole genera.</title>
        <authorList>
            <person name="Goeker M."/>
        </authorList>
    </citation>
    <scope>NUCLEOTIDE SEQUENCE [LARGE SCALE GENOMIC DNA]</scope>
    <source>
        <strain evidence="2 3">DSM 25027</strain>
    </source>
</reference>
<sequence length="192" mass="20825">MEDWFSALTLFEKVYWIVAIVGSIIFTVLMVMTFVGGDVEDVSGDVDMDIDGDTGIGFQFLSFKNLIGFFTIFGWSGIACMDNGLSTGATILVSVTCGLLMMFAMASLFYYLAKLQSSGTLKLKNAMGQIGEVYLTIGANRSSIGKVSVNVQGTLRELEALTDEEIDLKQGNVIKVKEVTDNGIVIVKLLNN</sequence>
<protein>
    <recommendedName>
        <fullName evidence="4">NfeD-like partner-binding protein</fullName>
    </recommendedName>
</protein>
<keyword evidence="1" id="KW-0812">Transmembrane</keyword>
<evidence type="ECO:0000256" key="1">
    <source>
        <dbReference type="SAM" id="Phobius"/>
    </source>
</evidence>
<dbReference type="Gene3D" id="2.40.50.140">
    <property type="entry name" value="Nucleic acid-binding proteins"/>
    <property type="match status" value="1"/>
</dbReference>
<name>A0A2T0MGC0_9FLAO</name>
<gene>
    <name evidence="2" type="ORF">CLV81_0617</name>
</gene>
<keyword evidence="1" id="KW-1133">Transmembrane helix</keyword>
<feature type="transmembrane region" description="Helical" evidence="1">
    <location>
        <begin position="56"/>
        <end position="78"/>
    </location>
</feature>
<dbReference type="AlphaFoldDB" id="A0A2T0MGC0"/>
<proteinExistence type="predicted"/>
<dbReference type="OrthoDB" id="662536at2"/>
<feature type="transmembrane region" description="Helical" evidence="1">
    <location>
        <begin position="90"/>
        <end position="113"/>
    </location>
</feature>
<organism evidence="2 3">
    <name type="scientific">Flagellimonas meridianipacifica</name>
    <dbReference type="NCBI Taxonomy" id="1080225"/>
    <lineage>
        <taxon>Bacteria</taxon>
        <taxon>Pseudomonadati</taxon>
        <taxon>Bacteroidota</taxon>
        <taxon>Flavobacteriia</taxon>
        <taxon>Flavobacteriales</taxon>
        <taxon>Flavobacteriaceae</taxon>
        <taxon>Flagellimonas</taxon>
    </lineage>
</organism>
<feature type="transmembrane region" description="Helical" evidence="1">
    <location>
        <begin position="14"/>
        <end position="35"/>
    </location>
</feature>
<evidence type="ECO:0008006" key="4">
    <source>
        <dbReference type="Google" id="ProtNLM"/>
    </source>
</evidence>